<dbReference type="EMBL" id="DSVL01000456">
    <property type="protein sequence ID" value="HFH30752.1"/>
    <property type="molecule type" value="Genomic_DNA"/>
</dbReference>
<dbReference type="AlphaFoldDB" id="A0A7C3E3S5"/>
<keyword evidence="3" id="KW-0449">Lipoprotein</keyword>
<dbReference type="PANTHER" id="PTHR35869">
    <property type="entry name" value="OUTER-MEMBRANE LIPOPROTEIN CARRIER PROTEIN"/>
    <property type="match status" value="1"/>
</dbReference>
<sequence>MRRWSTFLCTLLCSMGLVLSVSGQEILTADKYLSLIAETYGGIKDYSAKIMVSVGKTDMYGTIIYKNPNLVRIDFTKPEEQVIAYNGETLTVYLPEYRAVLSQTTTNTANASGAGIASAQGLGLLRKNYNSAYTTGPDPVPLEQGSAELVIKLTLSRRSVSEGFRELRLSINPDTKLIRRIEGLTLAGETIVFNFTDIKLNQGIGESRFAYDSPASANVYNNFLFKDSE</sequence>
<accession>A0A7C3E3S5</accession>
<gene>
    <name evidence="3" type="ORF">ENS59_14825</name>
</gene>
<proteinExistence type="predicted"/>
<feature type="signal peptide" evidence="2">
    <location>
        <begin position="1"/>
        <end position="23"/>
    </location>
</feature>
<dbReference type="CDD" id="cd16325">
    <property type="entry name" value="LolA"/>
    <property type="match status" value="1"/>
</dbReference>
<comment type="caution">
    <text evidence="3">The sequence shown here is derived from an EMBL/GenBank/DDBJ whole genome shotgun (WGS) entry which is preliminary data.</text>
</comment>
<feature type="chain" id="PRO_5028437192" evidence="2">
    <location>
        <begin position="24"/>
        <end position="229"/>
    </location>
</feature>
<dbReference type="PANTHER" id="PTHR35869:SF1">
    <property type="entry name" value="OUTER-MEMBRANE LIPOPROTEIN CARRIER PROTEIN"/>
    <property type="match status" value="1"/>
</dbReference>
<evidence type="ECO:0000256" key="1">
    <source>
        <dbReference type="ARBA" id="ARBA00022729"/>
    </source>
</evidence>
<keyword evidence="1 2" id="KW-0732">Signal</keyword>
<evidence type="ECO:0000256" key="2">
    <source>
        <dbReference type="SAM" id="SignalP"/>
    </source>
</evidence>
<dbReference type="InterPro" id="IPR004564">
    <property type="entry name" value="OM_lipoprot_carrier_LolA-like"/>
</dbReference>
<dbReference type="SUPFAM" id="SSF89392">
    <property type="entry name" value="Prokaryotic lipoproteins and lipoprotein localization factors"/>
    <property type="match status" value="1"/>
</dbReference>
<dbReference type="Pfam" id="PF03548">
    <property type="entry name" value="LolA"/>
    <property type="match status" value="1"/>
</dbReference>
<dbReference type="InterPro" id="IPR029046">
    <property type="entry name" value="LolA/LolB/LppX"/>
</dbReference>
<protein>
    <submittedName>
        <fullName evidence="3">Outer membrane lipoprotein carrier protein LolA</fullName>
    </submittedName>
</protein>
<name>A0A7C3E3S5_9SPIR</name>
<reference evidence="3" key="1">
    <citation type="journal article" date="2020" name="mSystems">
        <title>Genome- and Community-Level Interaction Insights into Carbon Utilization and Element Cycling Functions of Hydrothermarchaeota in Hydrothermal Sediment.</title>
        <authorList>
            <person name="Zhou Z."/>
            <person name="Liu Y."/>
            <person name="Xu W."/>
            <person name="Pan J."/>
            <person name="Luo Z.H."/>
            <person name="Li M."/>
        </authorList>
    </citation>
    <scope>NUCLEOTIDE SEQUENCE [LARGE SCALE GENOMIC DNA]</scope>
    <source>
        <strain evidence="3">SpSt-503</strain>
    </source>
</reference>
<evidence type="ECO:0000313" key="3">
    <source>
        <dbReference type="EMBL" id="HFH30752.1"/>
    </source>
</evidence>
<dbReference type="Gene3D" id="2.50.20.10">
    <property type="entry name" value="Lipoprotein localisation LolA/LolB/LppX"/>
    <property type="match status" value="1"/>
</dbReference>
<organism evidence="3">
    <name type="scientific">Gracilinema caldarium</name>
    <dbReference type="NCBI Taxonomy" id="215591"/>
    <lineage>
        <taxon>Bacteria</taxon>
        <taxon>Pseudomonadati</taxon>
        <taxon>Spirochaetota</taxon>
        <taxon>Spirochaetia</taxon>
        <taxon>Spirochaetales</taxon>
        <taxon>Breznakiellaceae</taxon>
        <taxon>Gracilinema</taxon>
    </lineage>
</organism>